<dbReference type="STRING" id="490622.A0A395NVG9"/>
<dbReference type="EMBL" id="PXOA01000124">
    <property type="protein sequence ID" value="RFU80132.1"/>
    <property type="molecule type" value="Genomic_DNA"/>
</dbReference>
<protein>
    <submittedName>
        <fullName evidence="4">Bzip-type transcription factor</fullName>
    </submittedName>
</protein>
<feature type="compositionally biased region" description="Polar residues" evidence="3">
    <location>
        <begin position="131"/>
        <end position="145"/>
    </location>
</feature>
<evidence type="ECO:0000313" key="4">
    <source>
        <dbReference type="EMBL" id="RFU80132.1"/>
    </source>
</evidence>
<keyword evidence="2" id="KW-0539">Nucleus</keyword>
<comment type="caution">
    <text evidence="4">The sequence shown here is derived from an EMBL/GenBank/DDBJ whole genome shotgun (WGS) entry which is preliminary data.</text>
</comment>
<accession>A0A395NVG9</accession>
<proteinExistence type="predicted"/>
<keyword evidence="5" id="KW-1185">Reference proteome</keyword>
<evidence type="ECO:0000256" key="2">
    <source>
        <dbReference type="ARBA" id="ARBA00023242"/>
    </source>
</evidence>
<dbReference type="InterPro" id="IPR050936">
    <property type="entry name" value="AP-1-like"/>
</dbReference>
<dbReference type="GO" id="GO:0001228">
    <property type="term" value="F:DNA-binding transcription activator activity, RNA polymerase II-specific"/>
    <property type="evidence" value="ECO:0007669"/>
    <property type="project" value="TreeGrafter"/>
</dbReference>
<dbReference type="InterPro" id="IPR046347">
    <property type="entry name" value="bZIP_sf"/>
</dbReference>
<feature type="compositionally biased region" description="Polar residues" evidence="3">
    <location>
        <begin position="162"/>
        <end position="203"/>
    </location>
</feature>
<sequence length="362" mass="39729">MAERIFRIFNPRGWFDLETLTQPTLTNVRPRADAGAIEPKGDPVEKRRAQLRRAQQSYRDRRDKYTKALEAELARARKSEASLTFEVQQLRGIVGILTTHISRNGISLPSEVNSEGVSHDSVSPIDVPELTSHNNHHASGQTPNAARTPVDIQPVPAERSTDQGNDLNRGNLVLQQHGPTSFTQDPGSQATTPTVTTLSSSDKPSGKTCLSELDATIVGMEFVLTLESPCLGHLHGYPHKPDDPQGHSLTTTVQLQSSLSLPPIDPKNPVTPSYHNAPAAVLERLLTLAPSLAPEGGLTPIQAWSYVRHQPQFALFEIRSINKLAERLLDEMRCHGFGAAIQKDIFESAVREIINPVSQRLA</sequence>
<dbReference type="PANTHER" id="PTHR40621:SF6">
    <property type="entry name" value="AP-1-LIKE TRANSCRIPTION FACTOR YAP1-RELATED"/>
    <property type="match status" value="1"/>
</dbReference>
<dbReference type="SUPFAM" id="SSF57959">
    <property type="entry name" value="Leucine zipper domain"/>
    <property type="match status" value="1"/>
</dbReference>
<dbReference type="GO" id="GO:0090575">
    <property type="term" value="C:RNA polymerase II transcription regulator complex"/>
    <property type="evidence" value="ECO:0007669"/>
    <property type="project" value="TreeGrafter"/>
</dbReference>
<feature type="region of interest" description="Disordered" evidence="3">
    <location>
        <begin position="110"/>
        <end position="207"/>
    </location>
</feature>
<comment type="subcellular location">
    <subcellularLocation>
        <location evidence="1">Nucleus</location>
    </subcellularLocation>
</comment>
<dbReference type="OrthoDB" id="2590011at2759"/>
<dbReference type="Proteomes" id="UP000266272">
    <property type="component" value="Unassembled WGS sequence"/>
</dbReference>
<dbReference type="GO" id="GO:0000976">
    <property type="term" value="F:transcription cis-regulatory region binding"/>
    <property type="evidence" value="ECO:0007669"/>
    <property type="project" value="InterPro"/>
</dbReference>
<dbReference type="CDD" id="cd14688">
    <property type="entry name" value="bZIP_YAP"/>
    <property type="match status" value="1"/>
</dbReference>
<evidence type="ECO:0000256" key="1">
    <source>
        <dbReference type="ARBA" id="ARBA00004123"/>
    </source>
</evidence>
<reference evidence="4 5" key="1">
    <citation type="journal article" date="2018" name="PLoS Pathog.">
        <title>Evolution of structural diversity of trichothecenes, a family of toxins produced by plant pathogenic and entomopathogenic fungi.</title>
        <authorList>
            <person name="Proctor R.H."/>
            <person name="McCormick S.P."/>
            <person name="Kim H.S."/>
            <person name="Cardoza R.E."/>
            <person name="Stanley A.M."/>
            <person name="Lindo L."/>
            <person name="Kelly A."/>
            <person name="Brown D.W."/>
            <person name="Lee T."/>
            <person name="Vaughan M.M."/>
            <person name="Alexander N.J."/>
            <person name="Busman M."/>
            <person name="Gutierrez S."/>
        </authorList>
    </citation>
    <scope>NUCLEOTIDE SEQUENCE [LARGE SCALE GENOMIC DNA]</scope>
    <source>
        <strain evidence="4 5">IBT 40837</strain>
    </source>
</reference>
<dbReference type="AlphaFoldDB" id="A0A395NVG9"/>
<evidence type="ECO:0000313" key="5">
    <source>
        <dbReference type="Proteomes" id="UP000266272"/>
    </source>
</evidence>
<name>A0A395NVG9_TRIAR</name>
<gene>
    <name evidence="4" type="ORF">TARUN_2095</name>
</gene>
<evidence type="ECO:0000256" key="3">
    <source>
        <dbReference type="SAM" id="MobiDB-lite"/>
    </source>
</evidence>
<dbReference type="Gene3D" id="1.20.5.170">
    <property type="match status" value="1"/>
</dbReference>
<dbReference type="PANTHER" id="PTHR40621">
    <property type="entry name" value="TRANSCRIPTION FACTOR KAPC-RELATED"/>
    <property type="match status" value="1"/>
</dbReference>
<organism evidence="4 5">
    <name type="scientific">Trichoderma arundinaceum</name>
    <dbReference type="NCBI Taxonomy" id="490622"/>
    <lineage>
        <taxon>Eukaryota</taxon>
        <taxon>Fungi</taxon>
        <taxon>Dikarya</taxon>
        <taxon>Ascomycota</taxon>
        <taxon>Pezizomycotina</taxon>
        <taxon>Sordariomycetes</taxon>
        <taxon>Hypocreomycetidae</taxon>
        <taxon>Hypocreales</taxon>
        <taxon>Hypocreaceae</taxon>
        <taxon>Trichoderma</taxon>
    </lineage>
</organism>